<accession>I0IFN5</accession>
<evidence type="ECO:0000256" key="1">
    <source>
        <dbReference type="ARBA" id="ARBA00004651"/>
    </source>
</evidence>
<gene>
    <name evidence="9" type="ordered locus">PSMK_19140</name>
</gene>
<dbReference type="eggNOG" id="COG4149">
    <property type="taxonomic scope" value="Bacteria"/>
</dbReference>
<dbReference type="STRING" id="1142394.PSMK_19140"/>
<dbReference type="GO" id="GO:0005886">
    <property type="term" value="C:plasma membrane"/>
    <property type="evidence" value="ECO:0007669"/>
    <property type="project" value="UniProtKB-SubCell"/>
</dbReference>
<evidence type="ECO:0000256" key="7">
    <source>
        <dbReference type="RuleBase" id="RU363032"/>
    </source>
</evidence>
<evidence type="ECO:0000259" key="8">
    <source>
        <dbReference type="PROSITE" id="PS50928"/>
    </source>
</evidence>
<proteinExistence type="inferred from homology"/>
<dbReference type="Pfam" id="PF00528">
    <property type="entry name" value="BPD_transp_1"/>
    <property type="match status" value="1"/>
</dbReference>
<dbReference type="OrthoDB" id="9795403at2"/>
<dbReference type="AlphaFoldDB" id="I0IFN5"/>
<name>I0IFN5_PHYMF</name>
<keyword evidence="5 7" id="KW-1133">Transmembrane helix</keyword>
<keyword evidence="10" id="KW-1185">Reference proteome</keyword>
<evidence type="ECO:0000313" key="10">
    <source>
        <dbReference type="Proteomes" id="UP000007881"/>
    </source>
</evidence>
<evidence type="ECO:0000256" key="6">
    <source>
        <dbReference type="ARBA" id="ARBA00023136"/>
    </source>
</evidence>
<evidence type="ECO:0000256" key="5">
    <source>
        <dbReference type="ARBA" id="ARBA00022989"/>
    </source>
</evidence>
<dbReference type="RefSeq" id="WP_014437291.1">
    <property type="nucleotide sequence ID" value="NC_017080.1"/>
</dbReference>
<keyword evidence="3" id="KW-1003">Cell membrane</keyword>
<comment type="similarity">
    <text evidence="7">Belongs to the binding-protein-dependent transport system permease family.</text>
</comment>
<comment type="subcellular location">
    <subcellularLocation>
        <location evidence="1 7">Cell membrane</location>
        <topology evidence="1 7">Multi-pass membrane protein</topology>
    </subcellularLocation>
</comment>
<dbReference type="PANTHER" id="PTHR30183">
    <property type="entry name" value="MOLYBDENUM TRANSPORT SYSTEM PERMEASE PROTEIN MODB"/>
    <property type="match status" value="1"/>
</dbReference>
<dbReference type="SUPFAM" id="SSF161098">
    <property type="entry name" value="MetI-like"/>
    <property type="match status" value="1"/>
</dbReference>
<keyword evidence="6 7" id="KW-0472">Membrane</keyword>
<dbReference type="PROSITE" id="PS50928">
    <property type="entry name" value="ABC_TM1"/>
    <property type="match status" value="1"/>
</dbReference>
<organism evidence="9 10">
    <name type="scientific">Phycisphaera mikurensis (strain NBRC 102666 / KCTC 22515 / FYK2301M01)</name>
    <dbReference type="NCBI Taxonomy" id="1142394"/>
    <lineage>
        <taxon>Bacteria</taxon>
        <taxon>Pseudomonadati</taxon>
        <taxon>Planctomycetota</taxon>
        <taxon>Phycisphaerae</taxon>
        <taxon>Phycisphaerales</taxon>
        <taxon>Phycisphaeraceae</taxon>
        <taxon>Phycisphaera</taxon>
    </lineage>
</organism>
<dbReference type="GO" id="GO:0055085">
    <property type="term" value="P:transmembrane transport"/>
    <property type="evidence" value="ECO:0007669"/>
    <property type="project" value="InterPro"/>
</dbReference>
<dbReference type="InterPro" id="IPR035906">
    <property type="entry name" value="MetI-like_sf"/>
</dbReference>
<feature type="transmembrane region" description="Helical" evidence="7">
    <location>
        <begin position="76"/>
        <end position="101"/>
    </location>
</feature>
<dbReference type="Proteomes" id="UP000007881">
    <property type="component" value="Chromosome"/>
</dbReference>
<dbReference type="EMBL" id="AP012338">
    <property type="protein sequence ID" value="BAM04073.1"/>
    <property type="molecule type" value="Genomic_DNA"/>
</dbReference>
<evidence type="ECO:0000256" key="2">
    <source>
        <dbReference type="ARBA" id="ARBA00022448"/>
    </source>
</evidence>
<feature type="transmembrane region" description="Helical" evidence="7">
    <location>
        <begin position="43"/>
        <end position="64"/>
    </location>
</feature>
<keyword evidence="4 7" id="KW-0812">Transmembrane</keyword>
<dbReference type="Gene3D" id="1.10.3720.10">
    <property type="entry name" value="MetI-like"/>
    <property type="match status" value="1"/>
</dbReference>
<dbReference type="KEGG" id="phm:PSMK_19140"/>
<dbReference type="InterPro" id="IPR000515">
    <property type="entry name" value="MetI-like"/>
</dbReference>
<reference evidence="9 10" key="1">
    <citation type="submission" date="2012-02" db="EMBL/GenBank/DDBJ databases">
        <title>Complete genome sequence of Phycisphaera mikurensis NBRC 102666.</title>
        <authorList>
            <person name="Ankai A."/>
            <person name="Hosoyama A."/>
            <person name="Terui Y."/>
            <person name="Sekine M."/>
            <person name="Fukai R."/>
            <person name="Kato Y."/>
            <person name="Nakamura S."/>
            <person name="Yamada-Narita S."/>
            <person name="Kawakoshi A."/>
            <person name="Fukunaga Y."/>
            <person name="Yamazaki S."/>
            <person name="Fujita N."/>
        </authorList>
    </citation>
    <scope>NUCLEOTIDE SEQUENCE [LARGE SCALE GENOMIC DNA]</scope>
    <source>
        <strain evidence="10">NBRC 102666 / KCTC 22515 / FYK2301M01</strain>
    </source>
</reference>
<dbReference type="PANTHER" id="PTHR30183:SF3">
    <property type="entry name" value="MOLYBDENUM TRANSPORT SYSTEM PERMEASE PROTEIN MODB"/>
    <property type="match status" value="1"/>
</dbReference>
<feature type="transmembrane region" description="Helical" evidence="7">
    <location>
        <begin position="185"/>
        <end position="205"/>
    </location>
</feature>
<feature type="transmembrane region" description="Helical" evidence="7">
    <location>
        <begin position="139"/>
        <end position="165"/>
    </location>
</feature>
<keyword evidence="2 7" id="KW-0813">Transport</keyword>
<dbReference type="HOGENOM" id="CLU_016047_14_3_0"/>
<evidence type="ECO:0000256" key="4">
    <source>
        <dbReference type="ARBA" id="ARBA00022692"/>
    </source>
</evidence>
<feature type="transmembrane region" description="Helical" evidence="7">
    <location>
        <begin position="12"/>
        <end position="31"/>
    </location>
</feature>
<feature type="domain" description="ABC transmembrane type-1" evidence="8">
    <location>
        <begin position="6"/>
        <end position="206"/>
    </location>
</feature>
<dbReference type="CDD" id="cd06261">
    <property type="entry name" value="TM_PBP2"/>
    <property type="match status" value="1"/>
</dbReference>
<sequence>MLLPSLRLSLEVALLATLLAAALAVPLAWAARAGRRRRRATRIVEAAVLLPLVLPPTVVGYAGVRILGRDGPAGWLGVPLVFTLPAAVLAAALVALPLVYLPTRAAFDALEPDLLDAGRQLGAGRYALLRHVAFPLARAGLAAGLVLGFARALGEFGATVMVFGWQPGRTTLPIAIYAAFERGDLRAAAAPAACLALLALGAVLLERALRRR</sequence>
<protein>
    <submittedName>
        <fullName evidence="9">Putative molybdenum ABC transporter permease protein</fullName>
    </submittedName>
</protein>
<evidence type="ECO:0000256" key="3">
    <source>
        <dbReference type="ARBA" id="ARBA00022475"/>
    </source>
</evidence>
<evidence type="ECO:0000313" key="9">
    <source>
        <dbReference type="EMBL" id="BAM04073.1"/>
    </source>
</evidence>